<accession>A0A1H5QBV4</accession>
<protein>
    <recommendedName>
        <fullName evidence="3">Excreted virulence factor EspC, type VII ESX diderm</fullName>
    </recommendedName>
</protein>
<evidence type="ECO:0000313" key="1">
    <source>
        <dbReference type="EMBL" id="SEF23536.1"/>
    </source>
</evidence>
<dbReference type="AlphaFoldDB" id="A0A1H5QBV4"/>
<reference evidence="2" key="1">
    <citation type="submission" date="2016-10" db="EMBL/GenBank/DDBJ databases">
        <authorList>
            <person name="Varghese N."/>
            <person name="Submissions S."/>
        </authorList>
    </citation>
    <scope>NUCLEOTIDE SEQUENCE [LARGE SCALE GENOMIC DNA]</scope>
    <source>
        <strain evidence="2">DSM 44654</strain>
    </source>
</reference>
<sequence length="386" mass="40692">MHPRPNTRPGGTTISTDFQADPDAIRKLGALAGRVGSAAGLYAAAATDGPNELGEGLLVNLLAQPLDQWQALCLANDRKAESLADAFDTALVAVAKLYRETDHEAAAKADRSYPDAHSERIAADDVVSPETAAAFTDFDNASLNPRTLEPYPGSLNPAEDAFGGWNIELQRIADKIAGGAAISGPVRGLLTKIIGTDLLTVVEKLVTGDWDLLLRQGMVFEDTGLAFGKIKQNVDRGRLGIQDRWTGHAGEAARAWLTDFSYACAAHAKFCTEAGWKIKNFARAAYDAMQALDFALESLLDSALSKVLKIGKALELALLGIVGLSDGESVRQAIAGILAEASPLRAAIDTLTTLAHTVASVSELVAGNGEIAAQAWPGEPYKHPGV</sequence>
<dbReference type="STRING" id="218821.SAMN05421837_102234"/>
<evidence type="ECO:0008006" key="3">
    <source>
        <dbReference type="Google" id="ProtNLM"/>
    </source>
</evidence>
<gene>
    <name evidence="1" type="ORF">SAMN05421837_102234</name>
</gene>
<dbReference type="Proteomes" id="UP000198878">
    <property type="component" value="Unassembled WGS sequence"/>
</dbReference>
<name>A0A1H5QBV4_9PSEU</name>
<proteinExistence type="predicted"/>
<organism evidence="1 2">
    <name type="scientific">Amycolatopsis pretoriensis</name>
    <dbReference type="NCBI Taxonomy" id="218821"/>
    <lineage>
        <taxon>Bacteria</taxon>
        <taxon>Bacillati</taxon>
        <taxon>Actinomycetota</taxon>
        <taxon>Actinomycetes</taxon>
        <taxon>Pseudonocardiales</taxon>
        <taxon>Pseudonocardiaceae</taxon>
        <taxon>Amycolatopsis</taxon>
    </lineage>
</organism>
<dbReference type="EMBL" id="FNUJ01000002">
    <property type="protein sequence ID" value="SEF23536.1"/>
    <property type="molecule type" value="Genomic_DNA"/>
</dbReference>
<keyword evidence="2" id="KW-1185">Reference proteome</keyword>
<dbReference type="OrthoDB" id="3673075at2"/>
<dbReference type="RefSeq" id="WP_086674235.1">
    <property type="nucleotide sequence ID" value="NZ_FNUJ01000002.1"/>
</dbReference>
<evidence type="ECO:0000313" key="2">
    <source>
        <dbReference type="Proteomes" id="UP000198878"/>
    </source>
</evidence>